<dbReference type="InterPro" id="IPR009003">
    <property type="entry name" value="Peptidase_S1_PA"/>
</dbReference>
<dbReference type="GeneID" id="41596391"/>
<keyword evidence="1" id="KW-0812">Transmembrane</keyword>
<dbReference type="PANTHER" id="PTHR43019">
    <property type="entry name" value="SERINE ENDOPROTEASE DEGS"/>
    <property type="match status" value="1"/>
</dbReference>
<organism evidence="2 3">
    <name type="scientific">Candidatus Nitrososphaera evergladensis SR1</name>
    <dbReference type="NCBI Taxonomy" id="1459636"/>
    <lineage>
        <taxon>Archaea</taxon>
        <taxon>Nitrososphaerota</taxon>
        <taxon>Nitrososphaeria</taxon>
        <taxon>Nitrososphaerales</taxon>
        <taxon>Nitrososphaeraceae</taxon>
        <taxon>Nitrososphaera</taxon>
    </lineage>
</organism>
<evidence type="ECO:0000313" key="2">
    <source>
        <dbReference type="EMBL" id="AIF82596.1"/>
    </source>
</evidence>
<dbReference type="SUPFAM" id="SSF50494">
    <property type="entry name" value="Trypsin-like serine proteases"/>
    <property type="match status" value="1"/>
</dbReference>
<keyword evidence="1" id="KW-0472">Membrane</keyword>
<dbReference type="EMBL" id="CP007174">
    <property type="protein sequence ID" value="AIF82596.1"/>
    <property type="molecule type" value="Genomic_DNA"/>
</dbReference>
<keyword evidence="3" id="KW-1185">Reference proteome</keyword>
<dbReference type="OrthoDB" id="350578at2157"/>
<protein>
    <submittedName>
        <fullName evidence="2">Trypsin-like serine protease with C-terminal PDZ domain</fullName>
    </submittedName>
</protein>
<reference evidence="2 3" key="1">
    <citation type="journal article" date="2014" name="PLoS ONE">
        <title>Genome Sequence of Candidatus Nitrososphaera evergladensis from Group I.1b Enriched from Everglades Soil Reveals Novel Genomic Features of the Ammonia-Oxidizing Archaea.</title>
        <authorList>
            <person name="Zhalnina K.V."/>
            <person name="Dias R."/>
            <person name="Leonard M.T."/>
            <person name="Dorr de Quadros P."/>
            <person name="Camargo F.A."/>
            <person name="Drew J.C."/>
            <person name="Farmerie W.G."/>
            <person name="Daroub S.H."/>
            <person name="Triplett E.W."/>
        </authorList>
    </citation>
    <scope>NUCLEOTIDE SEQUENCE [LARGE SCALE GENOMIC DNA]</scope>
    <source>
        <strain evidence="2 3">SR1</strain>
    </source>
</reference>
<keyword evidence="1" id="KW-1133">Transmembrane helix</keyword>
<dbReference type="AlphaFoldDB" id="A0A075MM83"/>
<keyword evidence="2" id="KW-0378">Hydrolase</keyword>
<dbReference type="GO" id="GO:0008233">
    <property type="term" value="F:peptidase activity"/>
    <property type="evidence" value="ECO:0007669"/>
    <property type="project" value="UniProtKB-KW"/>
</dbReference>
<dbReference type="eggNOG" id="arCOG02833">
    <property type="taxonomic scope" value="Archaea"/>
</dbReference>
<proteinExistence type="predicted"/>
<dbReference type="RefSeq" id="WP_148699540.1">
    <property type="nucleotide sequence ID" value="NZ_CP007174.1"/>
</dbReference>
<evidence type="ECO:0000256" key="1">
    <source>
        <dbReference type="SAM" id="Phobius"/>
    </source>
</evidence>
<dbReference type="Proteomes" id="UP000028194">
    <property type="component" value="Chromosome"/>
</dbReference>
<dbReference type="Pfam" id="PF13365">
    <property type="entry name" value="Trypsin_2"/>
    <property type="match status" value="1"/>
</dbReference>
<dbReference type="KEGG" id="nev:NTE_00515"/>
<dbReference type="SUPFAM" id="SSF48452">
    <property type="entry name" value="TPR-like"/>
    <property type="match status" value="1"/>
</dbReference>
<accession>A0A075MM83</accession>
<evidence type="ECO:0000313" key="3">
    <source>
        <dbReference type="Proteomes" id="UP000028194"/>
    </source>
</evidence>
<dbReference type="Gene3D" id="2.40.10.10">
    <property type="entry name" value="Trypsin-like serine proteases"/>
    <property type="match status" value="1"/>
</dbReference>
<dbReference type="Gene3D" id="2.40.10.120">
    <property type="match status" value="1"/>
</dbReference>
<dbReference type="STRING" id="1459636.NTE_00515"/>
<sequence>MIKAEFRGRVITETTAVTVFYLMASSSLLGIVMLSSLYLEHGRLQHVYAQQVALSENTAVELAKPAVVKIYNFASISLSVQAAGVKVQSLQGALDQLLSQGKLDIQDSRAVLDALIEVIYQDPGRYLAPLPDTLNLSASMNATGSGFIVTPDGYIVSNAHVVRFPDYDIEQTIRNDRDTFFATFLPQVFADTSGTLENIFVPMFPNVASLQLTPEEENGLLLAFIQYYHNAPYHITGFEPNVFAEMRVSIPGVLTGGKLVPAEVIPSATGKAEGKDVAVLKVEGNDNLPTVALGDENSLASLDDIIAIGFPGSVSIFPDLLAQGIQPSITRGQFSGFQPTIFGFSLVQTSTPISHGSSGGPAVDSSGRVVGITTSTSINPVTGQEENSAFNFLIPVSIVKDFLNRINVHAQESQFTKMYRQALLEFEAQNYSRSLEILEQLNRIAPGNPEVQNLISLVQTRMLLLENQEHQA</sequence>
<keyword evidence="2" id="KW-0645">Protease</keyword>
<dbReference type="GO" id="GO:0006508">
    <property type="term" value="P:proteolysis"/>
    <property type="evidence" value="ECO:0007669"/>
    <property type="project" value="UniProtKB-KW"/>
</dbReference>
<feature type="transmembrane region" description="Helical" evidence="1">
    <location>
        <begin position="20"/>
        <end position="39"/>
    </location>
</feature>
<gene>
    <name evidence="2" type="ORF">NTE_00515</name>
</gene>
<name>A0A075MM83_9ARCH</name>
<dbReference type="InterPro" id="IPR011990">
    <property type="entry name" value="TPR-like_helical_dom_sf"/>
</dbReference>
<dbReference type="HOGENOM" id="CLU_031709_0_0_2"/>
<dbReference type="InterPro" id="IPR043504">
    <property type="entry name" value="Peptidase_S1_PA_chymotrypsin"/>
</dbReference>